<dbReference type="GO" id="GO:0055085">
    <property type="term" value="P:transmembrane transport"/>
    <property type="evidence" value="ECO:0007669"/>
    <property type="project" value="UniProtKB-ARBA"/>
</dbReference>
<dbReference type="AlphaFoldDB" id="A0A943YUS9"/>
<sequence>MLEARDLEFSYDGRPIVAGFAMTVAPGERVALSAPSGRGKTTLCQLLAGYLKPQRGSVTLDGAPLPTRGPAPVQMIWQHPERMLDPLLTMEKSLAECPCDAETLGTLREAIGVRDAWLTRRPRELSGGELQRVCIVRALACAPRYLICDEISTMLDAVTQADVWARLTAWADACGAGMVVVSHSRALTERIATRVVEL</sequence>
<accession>A0A943YUS9</accession>
<protein>
    <submittedName>
        <fullName evidence="6">ATP-binding cassette domain-containing protein</fullName>
    </submittedName>
</protein>
<evidence type="ECO:0000256" key="3">
    <source>
        <dbReference type="ARBA" id="ARBA00022741"/>
    </source>
</evidence>
<name>A0A943YUS9_9ACTN</name>
<evidence type="ECO:0000259" key="5">
    <source>
        <dbReference type="PROSITE" id="PS50893"/>
    </source>
</evidence>
<dbReference type="PANTHER" id="PTHR43776:SF7">
    <property type="entry name" value="D,D-DIPEPTIDE TRANSPORT ATP-BINDING PROTEIN DDPF-RELATED"/>
    <property type="match status" value="1"/>
</dbReference>
<dbReference type="InterPro" id="IPR003439">
    <property type="entry name" value="ABC_transporter-like_ATP-bd"/>
</dbReference>
<dbReference type="Pfam" id="PF00005">
    <property type="entry name" value="ABC_tran"/>
    <property type="match status" value="1"/>
</dbReference>
<dbReference type="PROSITE" id="PS00211">
    <property type="entry name" value="ABC_TRANSPORTER_1"/>
    <property type="match status" value="1"/>
</dbReference>
<evidence type="ECO:0000256" key="4">
    <source>
        <dbReference type="ARBA" id="ARBA00022840"/>
    </source>
</evidence>
<keyword evidence="4 6" id="KW-0067">ATP-binding</keyword>
<dbReference type="GO" id="GO:0016887">
    <property type="term" value="F:ATP hydrolysis activity"/>
    <property type="evidence" value="ECO:0007669"/>
    <property type="project" value="InterPro"/>
</dbReference>
<evidence type="ECO:0000313" key="7">
    <source>
        <dbReference type="Proteomes" id="UP000727506"/>
    </source>
</evidence>
<dbReference type="InterPro" id="IPR027417">
    <property type="entry name" value="P-loop_NTPase"/>
</dbReference>
<comment type="caution">
    <text evidence="6">The sequence shown here is derived from an EMBL/GenBank/DDBJ whole genome shotgun (WGS) entry which is preliminary data.</text>
</comment>
<evidence type="ECO:0000313" key="6">
    <source>
        <dbReference type="EMBL" id="MBS6939990.1"/>
    </source>
</evidence>
<dbReference type="Proteomes" id="UP000727506">
    <property type="component" value="Unassembled WGS sequence"/>
</dbReference>
<dbReference type="SUPFAM" id="SSF52540">
    <property type="entry name" value="P-loop containing nucleoside triphosphate hydrolases"/>
    <property type="match status" value="1"/>
</dbReference>
<feature type="domain" description="ABC transporter" evidence="5">
    <location>
        <begin position="2"/>
        <end position="198"/>
    </location>
</feature>
<dbReference type="SMART" id="SM00382">
    <property type="entry name" value="AAA"/>
    <property type="match status" value="1"/>
</dbReference>
<dbReference type="GO" id="GO:0005524">
    <property type="term" value="F:ATP binding"/>
    <property type="evidence" value="ECO:0007669"/>
    <property type="project" value="UniProtKB-KW"/>
</dbReference>
<dbReference type="PANTHER" id="PTHR43776">
    <property type="entry name" value="TRANSPORT ATP-BINDING PROTEIN"/>
    <property type="match status" value="1"/>
</dbReference>
<dbReference type="InterPro" id="IPR017871">
    <property type="entry name" value="ABC_transporter-like_CS"/>
</dbReference>
<evidence type="ECO:0000256" key="1">
    <source>
        <dbReference type="ARBA" id="ARBA00005417"/>
    </source>
</evidence>
<proteinExistence type="inferred from homology"/>
<dbReference type="InterPro" id="IPR003593">
    <property type="entry name" value="AAA+_ATPase"/>
</dbReference>
<organism evidence="6 7">
    <name type="scientific">Slackia piriformis</name>
    <dbReference type="NCBI Taxonomy" id="626934"/>
    <lineage>
        <taxon>Bacteria</taxon>
        <taxon>Bacillati</taxon>
        <taxon>Actinomycetota</taxon>
        <taxon>Coriobacteriia</taxon>
        <taxon>Eggerthellales</taxon>
        <taxon>Eggerthellaceae</taxon>
        <taxon>Slackia</taxon>
    </lineage>
</organism>
<dbReference type="Gene3D" id="3.40.50.300">
    <property type="entry name" value="P-loop containing nucleotide triphosphate hydrolases"/>
    <property type="match status" value="1"/>
</dbReference>
<dbReference type="PROSITE" id="PS50893">
    <property type="entry name" value="ABC_TRANSPORTER_2"/>
    <property type="match status" value="1"/>
</dbReference>
<reference evidence="6" key="1">
    <citation type="submission" date="2021-02" db="EMBL/GenBank/DDBJ databases">
        <title>Infant gut strain persistence is associated with maternal origin, phylogeny, and functional potential including surface adhesion and iron acquisition.</title>
        <authorList>
            <person name="Lou Y.C."/>
        </authorList>
    </citation>
    <scope>NUCLEOTIDE SEQUENCE</scope>
    <source>
        <strain evidence="6">L2_039_000G1_dasL2_039_000G1_concoct_11</strain>
    </source>
</reference>
<evidence type="ECO:0000256" key="2">
    <source>
        <dbReference type="ARBA" id="ARBA00022448"/>
    </source>
</evidence>
<dbReference type="InterPro" id="IPR050319">
    <property type="entry name" value="ABC_transp_ATP-bind"/>
</dbReference>
<keyword evidence="2" id="KW-0813">Transport</keyword>
<gene>
    <name evidence="6" type="ORF">KH142_00605</name>
</gene>
<dbReference type="EMBL" id="JAGZSV010000004">
    <property type="protein sequence ID" value="MBS6939990.1"/>
    <property type="molecule type" value="Genomic_DNA"/>
</dbReference>
<keyword evidence="3" id="KW-0547">Nucleotide-binding</keyword>
<comment type="similarity">
    <text evidence="1">Belongs to the ABC transporter superfamily.</text>
</comment>